<evidence type="ECO:0000256" key="3">
    <source>
        <dbReference type="ARBA" id="ARBA00023239"/>
    </source>
</evidence>
<dbReference type="InterPro" id="IPR041338">
    <property type="entry name" value="OSBS_N"/>
</dbReference>
<dbReference type="eggNOG" id="COG1441">
    <property type="taxonomic scope" value="Bacteria"/>
</dbReference>
<dbReference type="PROSITE" id="PS00909">
    <property type="entry name" value="MR_MLE_2"/>
    <property type="match status" value="1"/>
</dbReference>
<dbReference type="InterPro" id="IPR029065">
    <property type="entry name" value="Enolase_C-like"/>
</dbReference>
<evidence type="ECO:0000259" key="7">
    <source>
        <dbReference type="Pfam" id="PF21508"/>
    </source>
</evidence>
<evidence type="ECO:0000259" key="6">
    <source>
        <dbReference type="Pfam" id="PF13378"/>
    </source>
</evidence>
<dbReference type="EC" id="4.2.1.113" evidence="4 5"/>
<evidence type="ECO:0000256" key="2">
    <source>
        <dbReference type="ARBA" id="ARBA00022842"/>
    </source>
</evidence>
<keyword evidence="3 4" id="KW-0456">Lyase</keyword>
<dbReference type="SFLD" id="SFLDS00001">
    <property type="entry name" value="Enolase"/>
    <property type="match status" value="1"/>
</dbReference>
<dbReference type="InterPro" id="IPR018110">
    <property type="entry name" value="Mandel_Rmase/mucon_lact_enz_CS"/>
</dbReference>
<evidence type="ECO:0000256" key="4">
    <source>
        <dbReference type="HAMAP-Rule" id="MF_00470"/>
    </source>
</evidence>
<comment type="pathway">
    <text evidence="4">Quinol/quinone metabolism; menaquinone biosynthesis.</text>
</comment>
<dbReference type="Gene3D" id="3.30.390.10">
    <property type="entry name" value="Enolase-like, N-terminal domain"/>
    <property type="match status" value="1"/>
</dbReference>
<dbReference type="Gene3D" id="3.20.20.120">
    <property type="entry name" value="Enolase-like C-terminal domain"/>
    <property type="match status" value="1"/>
</dbReference>
<evidence type="ECO:0000313" key="9">
    <source>
        <dbReference type="Proteomes" id="UP000000639"/>
    </source>
</evidence>
<dbReference type="GO" id="GO:0009234">
    <property type="term" value="P:menaquinone biosynthetic process"/>
    <property type="evidence" value="ECO:0007669"/>
    <property type="project" value="UniProtKB-UniRule"/>
</dbReference>
<feature type="binding site" evidence="4">
    <location>
        <position position="220"/>
    </location>
    <ligand>
        <name>Mg(2+)</name>
        <dbReference type="ChEBI" id="CHEBI:18420"/>
    </ligand>
</feature>
<keyword evidence="9" id="KW-1185">Reference proteome</keyword>
<proteinExistence type="inferred from homology"/>
<dbReference type="AlphaFoldDB" id="A1SRE3"/>
<name>A1SRE3_PSYIN</name>
<dbReference type="KEGG" id="pin:Ping_0190"/>
<feature type="active site" description="Proton acceptor" evidence="4">
    <location>
        <position position="242"/>
    </location>
</feature>
<dbReference type="SUPFAM" id="SSF54826">
    <property type="entry name" value="Enolase N-terminal domain-like"/>
    <property type="match status" value="1"/>
</dbReference>
<feature type="domain" description="Enolase C-terminal" evidence="6">
    <location>
        <begin position="138"/>
        <end position="280"/>
    </location>
</feature>
<dbReference type="RefSeq" id="WP_011768617.1">
    <property type="nucleotide sequence ID" value="NC_008709.1"/>
</dbReference>
<gene>
    <name evidence="4" type="primary">menC</name>
    <name evidence="8" type="ordered locus">Ping_0190</name>
</gene>
<dbReference type="InterPro" id="IPR029017">
    <property type="entry name" value="Enolase-like_N"/>
</dbReference>
<dbReference type="HAMAP" id="MF_00470">
    <property type="entry name" value="MenC_1"/>
    <property type="match status" value="1"/>
</dbReference>
<dbReference type="PANTHER" id="PTHR48073">
    <property type="entry name" value="O-SUCCINYLBENZOATE SYNTHASE-RELATED"/>
    <property type="match status" value="1"/>
</dbReference>
<dbReference type="OrthoDB" id="3725747at2"/>
<dbReference type="Pfam" id="PF21508">
    <property type="entry name" value="MenC_N"/>
    <property type="match status" value="1"/>
</dbReference>
<dbReference type="SUPFAM" id="SSF51604">
    <property type="entry name" value="Enolase C-terminal domain-like"/>
    <property type="match status" value="1"/>
</dbReference>
<feature type="active site" description="Proton donor" evidence="4">
    <location>
        <position position="143"/>
    </location>
</feature>
<keyword evidence="4" id="KW-0474">Menaquinone biosynthesis</keyword>
<protein>
    <recommendedName>
        <fullName evidence="4 5">o-succinylbenzoate synthase</fullName>
        <shortName evidence="4">OSB synthase</shortName>
        <shortName evidence="4">OSBS</shortName>
        <ecNumber evidence="4 5">4.2.1.113</ecNumber>
    </recommendedName>
    <alternativeName>
        <fullName evidence="4">4-(2'-carboxyphenyl)-4-oxybutyric acid synthase</fullName>
    </alternativeName>
    <alternativeName>
        <fullName evidence="4">o-succinylbenzoic acid synthase</fullName>
    </alternativeName>
</protein>
<dbReference type="GO" id="GO:0043748">
    <property type="term" value="F:O-succinylbenzoate synthase activity"/>
    <property type="evidence" value="ECO:0007669"/>
    <property type="project" value="UniProtKB-EC"/>
</dbReference>
<organism evidence="8 9">
    <name type="scientific">Psychromonas ingrahamii (strain DSM 17664 / CCUG 51855 / 37)</name>
    <dbReference type="NCBI Taxonomy" id="357804"/>
    <lineage>
        <taxon>Bacteria</taxon>
        <taxon>Pseudomonadati</taxon>
        <taxon>Pseudomonadota</taxon>
        <taxon>Gammaproteobacteria</taxon>
        <taxon>Alteromonadales</taxon>
        <taxon>Psychromonadaceae</taxon>
        <taxon>Psychromonas</taxon>
    </lineage>
</organism>
<feature type="binding site" evidence="4">
    <location>
        <position position="171"/>
    </location>
    <ligand>
        <name>Mg(2+)</name>
        <dbReference type="ChEBI" id="CHEBI:18420"/>
    </ligand>
</feature>
<keyword evidence="1 4" id="KW-0479">Metal-binding</keyword>
<dbReference type="NCBIfam" id="TIGR01927">
    <property type="entry name" value="menC_gam_Gplu"/>
    <property type="match status" value="1"/>
</dbReference>
<comment type="function">
    <text evidence="4">Converts 2-succinyl-6-hydroxy-2,4-cyclohexadiene-1-carboxylate (SHCHC) to 2-succinylbenzoate (OSB).</text>
</comment>
<comment type="pathway">
    <text evidence="4">Quinol/quinone metabolism; 1,4-dihydroxy-2-naphthoate biosynthesis; 1,4-dihydroxy-2-naphthoate from chorismate: step 4/7.</text>
</comment>
<evidence type="ECO:0000256" key="5">
    <source>
        <dbReference type="NCBIfam" id="TIGR01927"/>
    </source>
</evidence>
<dbReference type="SFLD" id="SFLDF00009">
    <property type="entry name" value="o-succinylbenzoate_synthase"/>
    <property type="match status" value="1"/>
</dbReference>
<dbReference type="NCBIfam" id="NF003473">
    <property type="entry name" value="PRK05105.1"/>
    <property type="match status" value="1"/>
</dbReference>
<dbReference type="Pfam" id="PF13378">
    <property type="entry name" value="MR_MLE_C"/>
    <property type="match status" value="1"/>
</dbReference>
<dbReference type="SFLD" id="SFLDG00180">
    <property type="entry name" value="muconate_cycloisomerase"/>
    <property type="match status" value="1"/>
</dbReference>
<dbReference type="EMBL" id="CP000510">
    <property type="protein sequence ID" value="ABM02058.1"/>
    <property type="molecule type" value="Genomic_DNA"/>
</dbReference>
<dbReference type="InterPro" id="IPR010196">
    <property type="entry name" value="OSB_synthase_MenC1"/>
</dbReference>
<dbReference type="UniPathway" id="UPA00079"/>
<reference evidence="8 9" key="1">
    <citation type="submission" date="2007-01" db="EMBL/GenBank/DDBJ databases">
        <title>Complete sequence of Psychromonas ingrahamii 37.</title>
        <authorList>
            <consortium name="US DOE Joint Genome Institute"/>
            <person name="Copeland A."/>
            <person name="Lucas S."/>
            <person name="Lapidus A."/>
            <person name="Barry K."/>
            <person name="Detter J.C."/>
            <person name="Glavina del Rio T."/>
            <person name="Hammon N."/>
            <person name="Israni S."/>
            <person name="Dalin E."/>
            <person name="Tice H."/>
            <person name="Pitluck S."/>
            <person name="Thompson L.S."/>
            <person name="Brettin T."/>
            <person name="Bruce D."/>
            <person name="Han C."/>
            <person name="Tapia R."/>
            <person name="Schmutz J."/>
            <person name="Larimer F."/>
            <person name="Land M."/>
            <person name="Hauser L."/>
            <person name="Kyrpides N."/>
            <person name="Ivanova N."/>
            <person name="Staley J."/>
            <person name="Richardson P."/>
        </authorList>
    </citation>
    <scope>NUCLEOTIDE SEQUENCE [LARGE SCALE GENOMIC DNA]</scope>
    <source>
        <strain evidence="8 9">37</strain>
    </source>
</reference>
<evidence type="ECO:0000256" key="1">
    <source>
        <dbReference type="ARBA" id="ARBA00022723"/>
    </source>
</evidence>
<dbReference type="UniPathway" id="UPA01057">
    <property type="reaction ID" value="UER00165"/>
</dbReference>
<evidence type="ECO:0000313" key="8">
    <source>
        <dbReference type="EMBL" id="ABM02058.1"/>
    </source>
</evidence>
<dbReference type="HOGENOM" id="CLU_030273_0_1_6"/>
<comment type="cofactor">
    <cofactor evidence="4">
        <name>a divalent metal cation</name>
        <dbReference type="ChEBI" id="CHEBI:60240"/>
    </cofactor>
</comment>
<accession>A1SRE3</accession>
<dbReference type="InterPro" id="IPR036849">
    <property type="entry name" value="Enolase-like_C_sf"/>
</dbReference>
<comment type="catalytic activity">
    <reaction evidence="4">
        <text>(1R,6R)-6-hydroxy-2-succinyl-cyclohexa-2,4-diene-1-carboxylate = 2-succinylbenzoate + H2O</text>
        <dbReference type="Rhea" id="RHEA:10196"/>
        <dbReference type="ChEBI" id="CHEBI:15377"/>
        <dbReference type="ChEBI" id="CHEBI:18325"/>
        <dbReference type="ChEBI" id="CHEBI:58689"/>
        <dbReference type="EC" id="4.2.1.113"/>
    </reaction>
</comment>
<sequence>MQQGINKPIFQQAKLFRYQLPFKIPIVFKGIKLTAREGVILQVQNDKGEFNFAEIAPLPGFSKETLQQATAQIIALLNTPPLNSQSDILLYPSVAFALDCILHNIPISELFKTAESIPLLQGDNHSVLKQYLQLNKPNSVKLKIGRQSVAKDITLFSALSALNNNLLIRCDANQSWTFAQADLFFANINTQLIDYIEEPTASLSDNINLAERYEVQLALDETLQQKQFQYQHHRCFKALILKPTLIGSFERLNYFIKTAKKFHLSVSISSSFESPLGLSQLAFLASQWSKEVDISCGLDTLKFFESAILNKNSDKKLDNKTPINQQVKHLECLWTSN</sequence>
<comment type="similarity">
    <text evidence="4">Belongs to the mandelate racemase/muconate lactonizing enzyme family. MenC type 1 subfamily.</text>
</comment>
<dbReference type="GO" id="GO:0000287">
    <property type="term" value="F:magnesium ion binding"/>
    <property type="evidence" value="ECO:0007669"/>
    <property type="project" value="UniProtKB-UniRule"/>
</dbReference>
<feature type="binding site" evidence="4">
    <location>
        <position position="197"/>
    </location>
    <ligand>
        <name>Mg(2+)</name>
        <dbReference type="ChEBI" id="CHEBI:18420"/>
    </ligand>
</feature>
<keyword evidence="2 4" id="KW-0460">Magnesium</keyword>
<dbReference type="STRING" id="357804.Ping_0190"/>
<feature type="domain" description="OSBS enolase-like N-terminal" evidence="7">
    <location>
        <begin position="11"/>
        <end position="102"/>
    </location>
</feature>
<dbReference type="GO" id="GO:0009063">
    <property type="term" value="P:amino acid catabolic process"/>
    <property type="evidence" value="ECO:0007669"/>
    <property type="project" value="InterPro"/>
</dbReference>
<dbReference type="Proteomes" id="UP000000639">
    <property type="component" value="Chromosome"/>
</dbReference>
<dbReference type="PANTHER" id="PTHR48073:SF2">
    <property type="entry name" value="O-SUCCINYLBENZOATE SYNTHASE"/>
    <property type="match status" value="1"/>
</dbReference>